<keyword evidence="7" id="KW-0256">Endoplasmic reticulum</keyword>
<comment type="subcellular location">
    <subcellularLocation>
        <location evidence="3">Endoplasmic reticulum membrane</location>
        <topology evidence="3">Peripheral membrane protein</topology>
    </subcellularLocation>
    <subcellularLocation>
        <location evidence="2">Microsome membrane</location>
        <topology evidence="2">Peripheral membrane protein</topology>
    </subcellularLocation>
</comment>
<dbReference type="Pfam" id="PF00067">
    <property type="entry name" value="p450"/>
    <property type="match status" value="1"/>
</dbReference>
<keyword evidence="8" id="KW-0492">Microsome</keyword>
<dbReference type="GO" id="GO:0020037">
    <property type="term" value="F:heme binding"/>
    <property type="evidence" value="ECO:0007669"/>
    <property type="project" value="InterPro"/>
</dbReference>
<keyword evidence="11" id="KW-0503">Monooxygenase</keyword>
<sequence>MWFAVLALVVLPLLVLVYFELGALHRRRLLKEFNGPTPIPVLGNAHRIGKNPAEILATFFEWWHDYGKDNFLFWTGYSSHIVVTNPKQLEYILNSQQLIQKSTIYTLLHPWLGFGLLTSHGIKWHKHRKMITPSFHFNILQDFHEVMNENSSKFVEQLKKASAGDSIIDFQEHANYLTLDVICDTAMGVPINAMEQRDSSIVQAFRDMCYNINMRAFHPFKRSNRVFSLTPEFPAYQRTLKTLQDFTYDIIEKRVEALQNGSSQQEQDPSLPRKKMAFLDTLLSSTIDGRPLTRQEIYEEVSTFMFEGHDTTTSGVSFAGYLLSRHPDVQLKLYQEQCEIMGDDMNRNASFQEISQMKYLDMFIKEVQRVYPSVPFIGRYCDKDYNISKQVLVI</sequence>
<evidence type="ECO:0000256" key="6">
    <source>
        <dbReference type="ARBA" id="ARBA00022723"/>
    </source>
</evidence>
<comment type="similarity">
    <text evidence="4">Belongs to the cytochrome P450 family.</text>
</comment>
<evidence type="ECO:0000256" key="1">
    <source>
        <dbReference type="ARBA" id="ARBA00001971"/>
    </source>
</evidence>
<evidence type="ECO:0000256" key="7">
    <source>
        <dbReference type="ARBA" id="ARBA00022824"/>
    </source>
</evidence>
<dbReference type="PRINTS" id="PR00464">
    <property type="entry name" value="EP450II"/>
</dbReference>
<protein>
    <submittedName>
        <fullName evidence="13">Cytochrome P450 4e3</fullName>
    </submittedName>
</protein>
<dbReference type="InterPro" id="IPR036396">
    <property type="entry name" value="Cyt_P450_sf"/>
</dbReference>
<dbReference type="SUPFAM" id="SSF48264">
    <property type="entry name" value="Cytochrome P450"/>
    <property type="match status" value="1"/>
</dbReference>
<accession>A0A6P4EF98</accession>
<dbReference type="PANTHER" id="PTHR24291">
    <property type="entry name" value="CYTOCHROME P450 FAMILY 4"/>
    <property type="match status" value="1"/>
</dbReference>
<evidence type="ECO:0000313" key="13">
    <source>
        <dbReference type="RefSeq" id="XP_016976820.1"/>
    </source>
</evidence>
<dbReference type="CDD" id="cd20628">
    <property type="entry name" value="CYP4"/>
    <property type="match status" value="1"/>
</dbReference>
<dbReference type="InterPro" id="IPR002402">
    <property type="entry name" value="Cyt_P450_E_grp-II"/>
</dbReference>
<evidence type="ECO:0000256" key="10">
    <source>
        <dbReference type="ARBA" id="ARBA00023004"/>
    </source>
</evidence>
<dbReference type="OrthoDB" id="1470350at2759"/>
<gene>
    <name evidence="13" type="primary">LOC108042860</name>
</gene>
<dbReference type="GO" id="GO:0005506">
    <property type="term" value="F:iron ion binding"/>
    <property type="evidence" value="ECO:0007669"/>
    <property type="project" value="InterPro"/>
</dbReference>
<evidence type="ECO:0000256" key="4">
    <source>
        <dbReference type="ARBA" id="ARBA00010617"/>
    </source>
</evidence>
<dbReference type="AlphaFoldDB" id="A0A6P4EF98"/>
<organism evidence="13">
    <name type="scientific">Drosophila rhopaloa</name>
    <name type="common">Fruit fly</name>
    <dbReference type="NCBI Taxonomy" id="1041015"/>
    <lineage>
        <taxon>Eukaryota</taxon>
        <taxon>Metazoa</taxon>
        <taxon>Ecdysozoa</taxon>
        <taxon>Arthropoda</taxon>
        <taxon>Hexapoda</taxon>
        <taxon>Insecta</taxon>
        <taxon>Pterygota</taxon>
        <taxon>Neoptera</taxon>
        <taxon>Endopterygota</taxon>
        <taxon>Diptera</taxon>
        <taxon>Brachycera</taxon>
        <taxon>Muscomorpha</taxon>
        <taxon>Ephydroidea</taxon>
        <taxon>Drosophilidae</taxon>
        <taxon>Drosophila</taxon>
        <taxon>Sophophora</taxon>
    </lineage>
</organism>
<keyword evidence="6" id="KW-0479">Metal-binding</keyword>
<dbReference type="PANTHER" id="PTHR24291:SF203">
    <property type="entry name" value="CYTOCHROME P450 4D1-RELATED"/>
    <property type="match status" value="1"/>
</dbReference>
<keyword evidence="10" id="KW-0408">Iron</keyword>
<name>A0A6P4EF98_DRORH</name>
<evidence type="ECO:0000256" key="2">
    <source>
        <dbReference type="ARBA" id="ARBA00004174"/>
    </source>
</evidence>
<dbReference type="InterPro" id="IPR050196">
    <property type="entry name" value="Cytochrome_P450_Monoox"/>
</dbReference>
<keyword evidence="12" id="KW-0472">Membrane</keyword>
<dbReference type="GO" id="GO:0016705">
    <property type="term" value="F:oxidoreductase activity, acting on paired donors, with incorporation or reduction of molecular oxygen"/>
    <property type="evidence" value="ECO:0007669"/>
    <property type="project" value="InterPro"/>
</dbReference>
<dbReference type="GO" id="GO:0004497">
    <property type="term" value="F:monooxygenase activity"/>
    <property type="evidence" value="ECO:0007669"/>
    <property type="project" value="UniProtKB-KW"/>
</dbReference>
<reference evidence="13" key="1">
    <citation type="submission" date="2025-08" db="UniProtKB">
        <authorList>
            <consortium name="RefSeq"/>
        </authorList>
    </citation>
    <scope>IDENTIFICATION</scope>
</reference>
<evidence type="ECO:0000256" key="9">
    <source>
        <dbReference type="ARBA" id="ARBA00023002"/>
    </source>
</evidence>
<comment type="cofactor">
    <cofactor evidence="1">
        <name>heme</name>
        <dbReference type="ChEBI" id="CHEBI:30413"/>
    </cofactor>
</comment>
<proteinExistence type="inferred from homology"/>
<dbReference type="RefSeq" id="XP_016976820.2">
    <property type="nucleotide sequence ID" value="XM_017121331.2"/>
</dbReference>
<evidence type="ECO:0000256" key="3">
    <source>
        <dbReference type="ARBA" id="ARBA00004406"/>
    </source>
</evidence>
<evidence type="ECO:0000256" key="11">
    <source>
        <dbReference type="ARBA" id="ARBA00023033"/>
    </source>
</evidence>
<evidence type="ECO:0000256" key="12">
    <source>
        <dbReference type="ARBA" id="ARBA00023136"/>
    </source>
</evidence>
<dbReference type="Gene3D" id="1.10.630.10">
    <property type="entry name" value="Cytochrome P450"/>
    <property type="match status" value="1"/>
</dbReference>
<evidence type="ECO:0000256" key="5">
    <source>
        <dbReference type="ARBA" id="ARBA00022617"/>
    </source>
</evidence>
<dbReference type="GO" id="GO:0005789">
    <property type="term" value="C:endoplasmic reticulum membrane"/>
    <property type="evidence" value="ECO:0007669"/>
    <property type="project" value="UniProtKB-SubCell"/>
</dbReference>
<keyword evidence="5" id="KW-0349">Heme</keyword>
<keyword evidence="9" id="KW-0560">Oxidoreductase</keyword>
<dbReference type="RefSeq" id="XP_016976820.1">
    <property type="nucleotide sequence ID" value="XM_017121331.1"/>
</dbReference>
<dbReference type="InterPro" id="IPR001128">
    <property type="entry name" value="Cyt_P450"/>
</dbReference>
<evidence type="ECO:0000256" key="8">
    <source>
        <dbReference type="ARBA" id="ARBA00022848"/>
    </source>
</evidence>